<dbReference type="Pfam" id="PF01794">
    <property type="entry name" value="Ferric_reduct"/>
    <property type="match status" value="1"/>
</dbReference>
<evidence type="ECO:0000256" key="2">
    <source>
        <dbReference type="ARBA" id="ARBA00022448"/>
    </source>
</evidence>
<dbReference type="InterPro" id="IPR039261">
    <property type="entry name" value="FNR_nucleotide-bd"/>
</dbReference>
<dbReference type="GO" id="GO:0000293">
    <property type="term" value="F:ferric-chelate reductase activity"/>
    <property type="evidence" value="ECO:0007669"/>
    <property type="project" value="TreeGrafter"/>
</dbReference>
<dbReference type="GO" id="GO:0005886">
    <property type="term" value="C:plasma membrane"/>
    <property type="evidence" value="ECO:0007669"/>
    <property type="project" value="TreeGrafter"/>
</dbReference>
<evidence type="ECO:0000259" key="8">
    <source>
        <dbReference type="Pfam" id="PF01794"/>
    </source>
</evidence>
<evidence type="ECO:0000256" key="6">
    <source>
        <dbReference type="ARBA" id="ARBA00023136"/>
    </source>
</evidence>
<keyword evidence="4 7" id="KW-1133">Transmembrane helix</keyword>
<proteinExistence type="predicted"/>
<evidence type="ECO:0000256" key="5">
    <source>
        <dbReference type="ARBA" id="ARBA00023065"/>
    </source>
</evidence>
<dbReference type="InterPro" id="IPR013130">
    <property type="entry name" value="Fe3_Rdtase_TM_dom"/>
</dbReference>
<feature type="transmembrane region" description="Helical" evidence="7">
    <location>
        <begin position="220"/>
        <end position="241"/>
    </location>
</feature>
<accession>A0AAJ0HUG7</accession>
<protein>
    <submittedName>
        <fullName evidence="9">Ferric reductase transmembrane component 4</fullName>
    </submittedName>
</protein>
<dbReference type="PANTHER" id="PTHR32361">
    <property type="entry name" value="FERRIC/CUPRIC REDUCTASE TRANSMEMBRANE COMPONENT"/>
    <property type="match status" value="1"/>
</dbReference>
<dbReference type="AlphaFoldDB" id="A0AAJ0HUG7"/>
<feature type="domain" description="Ferric oxidoreductase" evidence="8">
    <location>
        <begin position="224"/>
        <end position="342"/>
    </location>
</feature>
<dbReference type="InterPro" id="IPR051410">
    <property type="entry name" value="Ferric/Cupric_Reductase"/>
</dbReference>
<feature type="transmembrane region" description="Helical" evidence="7">
    <location>
        <begin position="297"/>
        <end position="319"/>
    </location>
</feature>
<reference evidence="9" key="2">
    <citation type="submission" date="2023-06" db="EMBL/GenBank/DDBJ databases">
        <authorList>
            <consortium name="Lawrence Berkeley National Laboratory"/>
            <person name="Haridas S."/>
            <person name="Hensen N."/>
            <person name="Bonometti L."/>
            <person name="Westerberg I."/>
            <person name="Brannstrom I.O."/>
            <person name="Guillou S."/>
            <person name="Cros-Aarteil S."/>
            <person name="Calhoun S."/>
            <person name="Kuo A."/>
            <person name="Mondo S."/>
            <person name="Pangilinan J."/>
            <person name="Riley R."/>
            <person name="Labutti K."/>
            <person name="Andreopoulos B."/>
            <person name="Lipzen A."/>
            <person name="Chen C."/>
            <person name="Yanf M."/>
            <person name="Daum C."/>
            <person name="Ng V."/>
            <person name="Clum A."/>
            <person name="Steindorff A."/>
            <person name="Ohm R."/>
            <person name="Martin F."/>
            <person name="Silar P."/>
            <person name="Natvig D."/>
            <person name="Lalanne C."/>
            <person name="Gautier V."/>
            <person name="Ament-Velasquez S.L."/>
            <person name="Kruys A."/>
            <person name="Hutchinson M.I."/>
            <person name="Powell A.J."/>
            <person name="Barry K."/>
            <person name="Miller A.N."/>
            <person name="Grigoriev I.V."/>
            <person name="Debuchy R."/>
            <person name="Gladieux P."/>
            <person name="Thoren M.H."/>
            <person name="Johannesson H."/>
        </authorList>
    </citation>
    <scope>NUCLEOTIDE SEQUENCE</scope>
    <source>
        <strain evidence="9">CBS 955.72</strain>
    </source>
</reference>
<keyword evidence="2" id="KW-0813">Transport</keyword>
<dbReference type="Proteomes" id="UP001275084">
    <property type="component" value="Unassembled WGS sequence"/>
</dbReference>
<feature type="transmembrane region" description="Helical" evidence="7">
    <location>
        <begin position="326"/>
        <end position="346"/>
    </location>
</feature>
<feature type="transmembrane region" description="Helical" evidence="7">
    <location>
        <begin position="182"/>
        <end position="200"/>
    </location>
</feature>
<dbReference type="GO" id="GO:0015677">
    <property type="term" value="P:copper ion import"/>
    <property type="evidence" value="ECO:0007669"/>
    <property type="project" value="TreeGrafter"/>
</dbReference>
<comment type="subcellular location">
    <subcellularLocation>
        <location evidence="1">Membrane</location>
        <topology evidence="1">Multi-pass membrane protein</topology>
    </subcellularLocation>
</comment>
<dbReference type="CDD" id="cd06186">
    <property type="entry name" value="NOX_Duox_like_FAD_NADP"/>
    <property type="match status" value="1"/>
</dbReference>
<keyword evidence="5" id="KW-0406">Ion transport</keyword>
<dbReference type="EMBL" id="JAUIQD010000001">
    <property type="protein sequence ID" value="KAK3363125.1"/>
    <property type="molecule type" value="Genomic_DNA"/>
</dbReference>
<feature type="transmembrane region" description="Helical" evidence="7">
    <location>
        <begin position="262"/>
        <end position="282"/>
    </location>
</feature>
<evidence type="ECO:0000313" key="9">
    <source>
        <dbReference type="EMBL" id="KAK3363125.1"/>
    </source>
</evidence>
<dbReference type="GO" id="GO:0006826">
    <property type="term" value="P:iron ion transport"/>
    <property type="evidence" value="ECO:0007669"/>
    <property type="project" value="TreeGrafter"/>
</dbReference>
<dbReference type="SUPFAM" id="SSF52343">
    <property type="entry name" value="Ferredoxin reductase-like, C-terminal NADP-linked domain"/>
    <property type="match status" value="1"/>
</dbReference>
<gene>
    <name evidence="9" type="ORF">B0T25DRAFT_442382</name>
</gene>
<evidence type="ECO:0000256" key="7">
    <source>
        <dbReference type="SAM" id="Phobius"/>
    </source>
</evidence>
<keyword evidence="10" id="KW-1185">Reference proteome</keyword>
<keyword evidence="3 7" id="KW-0812">Transmembrane</keyword>
<evidence type="ECO:0000256" key="1">
    <source>
        <dbReference type="ARBA" id="ARBA00004141"/>
    </source>
</evidence>
<dbReference type="GO" id="GO:0006879">
    <property type="term" value="P:intracellular iron ion homeostasis"/>
    <property type="evidence" value="ECO:0007669"/>
    <property type="project" value="TreeGrafter"/>
</dbReference>
<evidence type="ECO:0000256" key="4">
    <source>
        <dbReference type="ARBA" id="ARBA00022989"/>
    </source>
</evidence>
<dbReference type="Gene3D" id="3.40.50.80">
    <property type="entry name" value="Nucleotide-binding domain of ferredoxin-NADP reductase (FNR) module"/>
    <property type="match status" value="1"/>
</dbReference>
<comment type="caution">
    <text evidence="9">The sequence shown here is derived from an EMBL/GenBank/DDBJ whole genome shotgun (WGS) entry which is preliminary data.</text>
</comment>
<dbReference type="PANTHER" id="PTHR32361:SF9">
    <property type="entry name" value="FERRIC REDUCTASE TRANSMEMBRANE COMPONENT 3-RELATED"/>
    <property type="match status" value="1"/>
</dbReference>
<evidence type="ECO:0000256" key="3">
    <source>
        <dbReference type="ARBA" id="ARBA00022692"/>
    </source>
</evidence>
<sequence length="637" mass="70128">MYNPTCAYACLQAISPNVLSCSIREHSEGAHAHGGSGATSPECRAGDTAYLTTLAWCMSTRCGPYGIPLWNLEKFWGEQSTGDPTVASKWAYSTALHNVIIPPTRELTSEDVLDFTALALESAWDIQFRTMSLVEREETLHARYGRLLAYLNPRLIYPSAFGTYQVRPLPYLLGNAPTLGQALYIALLTILVTVLTAVNITSSPPSAWFSTPYQEILAFVMYRTGVLSFAILPLTILFASRNNVLLLLSNWSHATYLLLHRWVARLFALLALIHSIVALVLYRDSGMYAMEEKSEYWIWGAVATVAISVVLVASGLWVRRKWSYEVFLAAHVVLVVIVLVGCWYHVDLRFERRWGYEMWLYAACGVWFFDRLARVLRVVKTGVRRASVVEIGDEFVRVDVEGVRWGGGPGRHVYAYFPTLSLLKPWENHPFSLLPTAMFHSGAGAGDRDLKRPESGDVEKTPAAVVSAVNGSDQSGDPPAIGITLFIKKSAGLTQYLQASNSLLTLLDGPYPSHSTESLLRCDRLLLVGGGIGITGLLPWVNYHPNTKLCWSVKSSAESIARALGPVLSQVGDKDIRIGSRLDIAELLSHEVRAGWEKVGVIVCGPGGLCDDVRAAVAVAGRTGKVDFELEVDAYSW</sequence>
<name>A0AAJ0HUG7_9PEZI</name>
<evidence type="ECO:0000313" key="10">
    <source>
        <dbReference type="Proteomes" id="UP001275084"/>
    </source>
</evidence>
<reference evidence="9" key="1">
    <citation type="journal article" date="2023" name="Mol. Phylogenet. Evol.">
        <title>Genome-scale phylogeny and comparative genomics of the fungal order Sordariales.</title>
        <authorList>
            <person name="Hensen N."/>
            <person name="Bonometti L."/>
            <person name="Westerberg I."/>
            <person name="Brannstrom I.O."/>
            <person name="Guillou S."/>
            <person name="Cros-Aarteil S."/>
            <person name="Calhoun S."/>
            <person name="Haridas S."/>
            <person name="Kuo A."/>
            <person name="Mondo S."/>
            <person name="Pangilinan J."/>
            <person name="Riley R."/>
            <person name="LaButti K."/>
            <person name="Andreopoulos B."/>
            <person name="Lipzen A."/>
            <person name="Chen C."/>
            <person name="Yan M."/>
            <person name="Daum C."/>
            <person name="Ng V."/>
            <person name="Clum A."/>
            <person name="Steindorff A."/>
            <person name="Ohm R.A."/>
            <person name="Martin F."/>
            <person name="Silar P."/>
            <person name="Natvig D.O."/>
            <person name="Lalanne C."/>
            <person name="Gautier V."/>
            <person name="Ament-Velasquez S.L."/>
            <person name="Kruys A."/>
            <person name="Hutchinson M.I."/>
            <person name="Powell A.J."/>
            <person name="Barry K."/>
            <person name="Miller A.N."/>
            <person name="Grigoriev I.V."/>
            <person name="Debuchy R."/>
            <person name="Gladieux P."/>
            <person name="Hiltunen Thoren M."/>
            <person name="Johannesson H."/>
        </authorList>
    </citation>
    <scope>NUCLEOTIDE SEQUENCE</scope>
    <source>
        <strain evidence="9">CBS 955.72</strain>
    </source>
</reference>
<dbReference type="SFLD" id="SFLDG01168">
    <property type="entry name" value="Ferric_reductase_subgroup_(FRE"/>
    <property type="match status" value="1"/>
</dbReference>
<dbReference type="SFLD" id="SFLDS00052">
    <property type="entry name" value="Ferric_Reductase_Domain"/>
    <property type="match status" value="1"/>
</dbReference>
<organism evidence="9 10">
    <name type="scientific">Lasiosphaeria hispida</name>
    <dbReference type="NCBI Taxonomy" id="260671"/>
    <lineage>
        <taxon>Eukaryota</taxon>
        <taxon>Fungi</taxon>
        <taxon>Dikarya</taxon>
        <taxon>Ascomycota</taxon>
        <taxon>Pezizomycotina</taxon>
        <taxon>Sordariomycetes</taxon>
        <taxon>Sordariomycetidae</taxon>
        <taxon>Sordariales</taxon>
        <taxon>Lasiosphaeriaceae</taxon>
        <taxon>Lasiosphaeria</taxon>
    </lineage>
</organism>
<keyword evidence="6 7" id="KW-0472">Membrane</keyword>